<dbReference type="InterPro" id="IPR017938">
    <property type="entry name" value="Riboflavin_synthase-like_b-brl"/>
</dbReference>
<dbReference type="Pfam" id="PF00970">
    <property type="entry name" value="FAD_binding_6"/>
    <property type="match status" value="1"/>
</dbReference>
<dbReference type="PROSITE" id="PS51384">
    <property type="entry name" value="FAD_FR"/>
    <property type="match status" value="1"/>
</dbReference>
<dbReference type="SUPFAM" id="SSF63380">
    <property type="entry name" value="Riboflavin synthase domain-like"/>
    <property type="match status" value="1"/>
</dbReference>
<accession>A0A2U8GNY8</accession>
<comment type="subunit">
    <text evidence="3">Monomer.</text>
</comment>
<evidence type="ECO:0000256" key="6">
    <source>
        <dbReference type="ARBA" id="ARBA00022630"/>
    </source>
</evidence>
<dbReference type="GO" id="GO:0034599">
    <property type="term" value="P:cellular response to oxidative stress"/>
    <property type="evidence" value="ECO:0007669"/>
    <property type="project" value="TreeGrafter"/>
</dbReference>
<dbReference type="InterPro" id="IPR033892">
    <property type="entry name" value="FNR_bac"/>
</dbReference>
<evidence type="ECO:0000256" key="9">
    <source>
        <dbReference type="ARBA" id="ARBA00022857"/>
    </source>
</evidence>
<protein>
    <recommendedName>
        <fullName evidence="5">Ferredoxin--NADP reductase</fullName>
        <ecNumber evidence="4">1.18.1.2</ecNumber>
    </recommendedName>
</protein>
<reference evidence="13 14" key="1">
    <citation type="submission" date="2017-06" db="EMBL/GenBank/DDBJ databases">
        <title>Azoarcus.</title>
        <authorList>
            <person name="Woo J.-H."/>
            <person name="Kim H.-S."/>
        </authorList>
    </citation>
    <scope>NUCLEOTIDE SEQUENCE [LARGE SCALE GENOMIC DNA]</scope>
    <source>
        <strain evidence="13 14">TSPY31</strain>
    </source>
</reference>
<dbReference type="GO" id="GO:0042167">
    <property type="term" value="P:heme catabolic process"/>
    <property type="evidence" value="ECO:0007669"/>
    <property type="project" value="TreeGrafter"/>
</dbReference>
<comment type="similarity">
    <text evidence="2">Belongs to the ferredoxin--NADP reductase type 1 family.</text>
</comment>
<evidence type="ECO:0000313" key="13">
    <source>
        <dbReference type="EMBL" id="AWI74686.1"/>
    </source>
</evidence>
<keyword evidence="9" id="KW-0521">NADP</keyword>
<keyword evidence="7" id="KW-0547">Nucleotide-binding</keyword>
<dbReference type="EMBL" id="CP022187">
    <property type="protein sequence ID" value="AWI74686.1"/>
    <property type="molecule type" value="Genomic_DNA"/>
</dbReference>
<dbReference type="InterPro" id="IPR039261">
    <property type="entry name" value="FNR_nucleotide-bd"/>
</dbReference>
<dbReference type="InterPro" id="IPR001709">
    <property type="entry name" value="Flavoprot_Pyr_Nucl_cyt_Rdtase"/>
</dbReference>
<dbReference type="Gene3D" id="2.40.30.10">
    <property type="entry name" value="Translation factors"/>
    <property type="match status" value="1"/>
</dbReference>
<evidence type="ECO:0000256" key="2">
    <source>
        <dbReference type="ARBA" id="ARBA00008312"/>
    </source>
</evidence>
<dbReference type="GO" id="GO:0004324">
    <property type="term" value="F:ferredoxin-NADP+ reductase activity"/>
    <property type="evidence" value="ECO:0007669"/>
    <property type="project" value="UniProtKB-EC"/>
</dbReference>
<evidence type="ECO:0000256" key="11">
    <source>
        <dbReference type="ARBA" id="ARBA00047776"/>
    </source>
</evidence>
<evidence type="ECO:0000313" key="14">
    <source>
        <dbReference type="Proteomes" id="UP000244930"/>
    </source>
</evidence>
<dbReference type="KEGG" id="acom:CEW83_05230"/>
<evidence type="ECO:0000256" key="8">
    <source>
        <dbReference type="ARBA" id="ARBA00022827"/>
    </source>
</evidence>
<evidence type="ECO:0000256" key="4">
    <source>
        <dbReference type="ARBA" id="ARBA00013223"/>
    </source>
</evidence>
<dbReference type="AlphaFoldDB" id="A0A2U8GNY8"/>
<dbReference type="PANTHER" id="PTHR47878">
    <property type="entry name" value="OXIDOREDUCTASE FAD/NAD(P)-BINDING DOMAIN PROTEIN"/>
    <property type="match status" value="1"/>
</dbReference>
<dbReference type="CDD" id="cd06195">
    <property type="entry name" value="FNR1"/>
    <property type="match status" value="1"/>
</dbReference>
<dbReference type="PANTHER" id="PTHR47878:SF1">
    <property type="entry name" value="FLAVODOXIN_FERREDOXIN--NADP REDUCTASE"/>
    <property type="match status" value="1"/>
</dbReference>
<comment type="cofactor">
    <cofactor evidence="1">
        <name>FAD</name>
        <dbReference type="ChEBI" id="CHEBI:57692"/>
    </cofactor>
</comment>
<comment type="catalytic activity">
    <reaction evidence="11">
        <text>2 reduced [2Fe-2S]-[ferredoxin] + NADP(+) + H(+) = 2 oxidized [2Fe-2S]-[ferredoxin] + NADPH</text>
        <dbReference type="Rhea" id="RHEA:20125"/>
        <dbReference type="Rhea" id="RHEA-COMP:10000"/>
        <dbReference type="Rhea" id="RHEA-COMP:10001"/>
        <dbReference type="ChEBI" id="CHEBI:15378"/>
        <dbReference type="ChEBI" id="CHEBI:33737"/>
        <dbReference type="ChEBI" id="CHEBI:33738"/>
        <dbReference type="ChEBI" id="CHEBI:57783"/>
        <dbReference type="ChEBI" id="CHEBI:58349"/>
        <dbReference type="EC" id="1.18.1.2"/>
    </reaction>
</comment>
<feature type="domain" description="FAD-binding FR-type" evidence="12">
    <location>
        <begin position="2"/>
        <end position="102"/>
    </location>
</feature>
<organism evidence="13 14">
    <name type="scientific">Parazoarcus communis</name>
    <dbReference type="NCBI Taxonomy" id="41977"/>
    <lineage>
        <taxon>Bacteria</taxon>
        <taxon>Pseudomonadati</taxon>
        <taxon>Pseudomonadota</taxon>
        <taxon>Betaproteobacteria</taxon>
        <taxon>Rhodocyclales</taxon>
        <taxon>Zoogloeaceae</taxon>
        <taxon>Parazoarcus</taxon>
    </lineage>
</organism>
<sequence length="258" mass="29417">MSNLNQERILSVHHWNDSLFSFRTTRNPGLRFENGQFVLIGLELDGRPLTRAYSIASPNYEEHLEFFSIKVPDGPLTSRLQHLREGDPIVVSKKPTGTLVLHDLRPGRNLYLMSTGTGLAPFISVIQDPETYERFERIVLIHGVRHTSELAYADFIEKDLPENPWFGESVREKLIYYPTVTREPFRNNGRLTDLIRSGKLLSDCDLPPLDPALDRAMICGSPSMLADCCTLLDERGFQISKRIGEPGDYVIERAFVER</sequence>
<evidence type="ECO:0000256" key="10">
    <source>
        <dbReference type="ARBA" id="ARBA00023002"/>
    </source>
</evidence>
<evidence type="ECO:0000256" key="3">
    <source>
        <dbReference type="ARBA" id="ARBA00011245"/>
    </source>
</evidence>
<dbReference type="SUPFAM" id="SSF52343">
    <property type="entry name" value="Ferredoxin reductase-like, C-terminal NADP-linked domain"/>
    <property type="match status" value="1"/>
</dbReference>
<gene>
    <name evidence="13" type="ORF">CEW83_05230</name>
</gene>
<keyword evidence="10" id="KW-0560">Oxidoreductase</keyword>
<dbReference type="Pfam" id="PF00175">
    <property type="entry name" value="NAD_binding_1"/>
    <property type="match status" value="1"/>
</dbReference>
<name>A0A2U8GNY8_9RHOO</name>
<dbReference type="Gene3D" id="3.40.50.80">
    <property type="entry name" value="Nucleotide-binding domain of ferredoxin-NADP reductase (FNR) module"/>
    <property type="match status" value="1"/>
</dbReference>
<keyword evidence="6" id="KW-0285">Flavoprotein</keyword>
<dbReference type="PRINTS" id="PR00371">
    <property type="entry name" value="FPNCR"/>
</dbReference>
<dbReference type="InterPro" id="IPR051930">
    <property type="entry name" value="FNR_type-1"/>
</dbReference>
<dbReference type="FunFam" id="3.40.50.80:FF:000002">
    <property type="entry name" value="Ferredoxin--NADP reductase"/>
    <property type="match status" value="1"/>
</dbReference>
<dbReference type="GO" id="GO:0000166">
    <property type="term" value="F:nucleotide binding"/>
    <property type="evidence" value="ECO:0007669"/>
    <property type="project" value="UniProtKB-KW"/>
</dbReference>
<dbReference type="EC" id="1.18.1.2" evidence="4"/>
<evidence type="ECO:0000256" key="7">
    <source>
        <dbReference type="ARBA" id="ARBA00022741"/>
    </source>
</evidence>
<evidence type="ECO:0000256" key="5">
    <source>
        <dbReference type="ARBA" id="ARBA00013903"/>
    </source>
</evidence>
<dbReference type="FunFam" id="2.40.30.10:FF:000018">
    <property type="entry name" value="Ferredoxin--NADP(+) reductase"/>
    <property type="match status" value="1"/>
</dbReference>
<evidence type="ECO:0000259" key="12">
    <source>
        <dbReference type="PROSITE" id="PS51384"/>
    </source>
</evidence>
<evidence type="ECO:0000256" key="1">
    <source>
        <dbReference type="ARBA" id="ARBA00001974"/>
    </source>
</evidence>
<dbReference type="Proteomes" id="UP000244930">
    <property type="component" value="Chromosome"/>
</dbReference>
<dbReference type="InterPro" id="IPR001433">
    <property type="entry name" value="OxRdtase_FAD/NAD-bd"/>
</dbReference>
<keyword evidence="14" id="KW-1185">Reference proteome</keyword>
<proteinExistence type="inferred from homology"/>
<dbReference type="RefSeq" id="WP_108948393.1">
    <property type="nucleotide sequence ID" value="NZ_CP022187.1"/>
</dbReference>
<dbReference type="InterPro" id="IPR008333">
    <property type="entry name" value="Cbr1-like_FAD-bd_dom"/>
</dbReference>
<keyword evidence="8" id="KW-0274">FAD</keyword>
<dbReference type="InterPro" id="IPR017927">
    <property type="entry name" value="FAD-bd_FR_type"/>
</dbReference>